<name>A0A0A0DCQ5_9PROT</name>
<dbReference type="EMBL" id="JANX01000007">
    <property type="protein sequence ID" value="KGM35879.1"/>
    <property type="molecule type" value="Genomic_DNA"/>
</dbReference>
<gene>
    <name evidence="2" type="ORF">P409_01780</name>
</gene>
<dbReference type="Gene3D" id="3.40.50.2000">
    <property type="entry name" value="Glycogen Phosphorylase B"/>
    <property type="match status" value="1"/>
</dbReference>
<evidence type="ECO:0000256" key="1">
    <source>
        <dbReference type="SAM" id="MobiDB-lite"/>
    </source>
</evidence>
<comment type="caution">
    <text evidence="2">The sequence shown here is derived from an EMBL/GenBank/DDBJ whole genome shotgun (WGS) entry which is preliminary data.</text>
</comment>
<evidence type="ECO:0000313" key="3">
    <source>
        <dbReference type="Proteomes" id="UP000029995"/>
    </source>
</evidence>
<dbReference type="AlphaFoldDB" id="A0A0A0DCQ5"/>
<evidence type="ECO:0000313" key="2">
    <source>
        <dbReference type="EMBL" id="KGM35879.1"/>
    </source>
</evidence>
<proteinExistence type="predicted"/>
<accession>A0A0A0DCQ5</accession>
<dbReference type="RefSeq" id="WP_034831201.1">
    <property type="nucleotide sequence ID" value="NZ_JANX01000007.1"/>
</dbReference>
<sequence>MAERIVAHLSDALVDLGHQVTLFSSADAQTRAELVPMRDQAFRLDPSPLKSDCAVHLTMLHEMRRRARARAGFGRPGPVSSSGNGGIPRVRLVSGVEVPTR</sequence>
<organism evidence="2 3">
    <name type="scientific">Inquilinus limosus MP06</name>
    <dbReference type="NCBI Taxonomy" id="1398085"/>
    <lineage>
        <taxon>Bacteria</taxon>
        <taxon>Pseudomonadati</taxon>
        <taxon>Pseudomonadota</taxon>
        <taxon>Alphaproteobacteria</taxon>
        <taxon>Rhodospirillales</taxon>
        <taxon>Rhodospirillaceae</taxon>
        <taxon>Inquilinus</taxon>
    </lineage>
</organism>
<dbReference type="Proteomes" id="UP000029995">
    <property type="component" value="Unassembled WGS sequence"/>
</dbReference>
<feature type="region of interest" description="Disordered" evidence="1">
    <location>
        <begin position="70"/>
        <end position="101"/>
    </location>
</feature>
<protein>
    <submittedName>
        <fullName evidence="2">Uncharacterized protein</fullName>
    </submittedName>
</protein>
<reference evidence="2 3" key="1">
    <citation type="submission" date="2014-01" db="EMBL/GenBank/DDBJ databases">
        <title>Genome sequence determination for a cystic fibrosis isolate, Inquilinus limosus.</title>
        <authorList>
            <person name="Pino M."/>
            <person name="Di Conza J."/>
            <person name="Gutkind G."/>
        </authorList>
    </citation>
    <scope>NUCLEOTIDE SEQUENCE [LARGE SCALE GENOMIC DNA]</scope>
    <source>
        <strain evidence="2 3">MP06</strain>
    </source>
</reference>